<evidence type="ECO:0000256" key="4">
    <source>
        <dbReference type="ARBA" id="ARBA00022692"/>
    </source>
</evidence>
<feature type="domain" description="Ion transport" evidence="13">
    <location>
        <begin position="24"/>
        <end position="235"/>
    </location>
</feature>
<sequence length="244" mass="28106">MPKAIGVLKQYIKSIVEINDNKKSKYFAFFIQGLILLSIVTFSVETIPDLKPQTRMLLRIIEWFSVMVFTLEYLLRIYVADNKPKFIFSFFGIIDLLAILPFYLAFGVDLRSLRALRFLRLFRILKLVRYNNAMNHFTRAIKSAKEEILLFIFITLILIYFSAVGIYYFENEAQPEHFSSIFDSLWWAVITLTTVGYGDVYPITVGGKVFTFFILMIGLGIVAIPTGIISSALTKSVDKNEESR</sequence>
<evidence type="ECO:0000256" key="8">
    <source>
        <dbReference type="ARBA" id="ARBA00022989"/>
    </source>
</evidence>
<organism evidence="14 15">
    <name type="scientific">Tamlana crocina</name>
    <dbReference type="NCBI Taxonomy" id="393006"/>
    <lineage>
        <taxon>Bacteria</taxon>
        <taxon>Pseudomonadati</taxon>
        <taxon>Bacteroidota</taxon>
        <taxon>Flavobacteriia</taxon>
        <taxon>Flavobacteriales</taxon>
        <taxon>Flavobacteriaceae</taxon>
        <taxon>Tamlana</taxon>
    </lineage>
</organism>
<keyword evidence="9" id="KW-0406">Ion transport</keyword>
<reference evidence="14 15" key="1">
    <citation type="submission" date="2020-03" db="EMBL/GenBank/DDBJ databases">
        <title>Tamlana sp. nov, isolated from XXX.</title>
        <authorList>
            <person name="Cao W.R."/>
        </authorList>
    </citation>
    <scope>NUCLEOTIDE SEQUENCE [LARGE SCALE GENOMIC DNA]</scope>
    <source>
        <strain evidence="14 15">HST1-43</strain>
    </source>
</reference>
<dbReference type="Pfam" id="PF00520">
    <property type="entry name" value="Ion_trans"/>
    <property type="match status" value="1"/>
</dbReference>
<dbReference type="EMBL" id="JAAVJS010000005">
    <property type="protein sequence ID" value="NJX14806.1"/>
    <property type="molecule type" value="Genomic_DNA"/>
</dbReference>
<feature type="transmembrane region" description="Helical" evidence="12">
    <location>
        <begin position="148"/>
        <end position="169"/>
    </location>
</feature>
<evidence type="ECO:0000256" key="3">
    <source>
        <dbReference type="ARBA" id="ARBA00022538"/>
    </source>
</evidence>
<keyword evidence="15" id="KW-1185">Reference proteome</keyword>
<feature type="transmembrane region" description="Helical" evidence="12">
    <location>
        <begin position="87"/>
        <end position="110"/>
    </location>
</feature>
<dbReference type="InterPro" id="IPR005821">
    <property type="entry name" value="Ion_trans_dom"/>
</dbReference>
<keyword evidence="7" id="KW-0630">Potassium</keyword>
<evidence type="ECO:0000259" key="13">
    <source>
        <dbReference type="Pfam" id="PF00520"/>
    </source>
</evidence>
<dbReference type="PANTHER" id="PTHR11537:SF254">
    <property type="entry name" value="POTASSIUM VOLTAGE-GATED CHANNEL PROTEIN SHAB"/>
    <property type="match status" value="1"/>
</dbReference>
<protein>
    <submittedName>
        <fullName evidence="14">Ion transporter</fullName>
    </submittedName>
</protein>
<gene>
    <name evidence="14" type="ORF">HC176_04835</name>
</gene>
<dbReference type="InterPro" id="IPR027359">
    <property type="entry name" value="Volt_channel_dom_sf"/>
</dbReference>
<dbReference type="RefSeq" id="WP_167917046.1">
    <property type="nucleotide sequence ID" value="NZ_JAAVJS010000005.1"/>
</dbReference>
<dbReference type="InterPro" id="IPR028325">
    <property type="entry name" value="VG_K_chnl"/>
</dbReference>
<feature type="transmembrane region" description="Helical" evidence="12">
    <location>
        <begin position="26"/>
        <end position="44"/>
    </location>
</feature>
<keyword evidence="3" id="KW-0633">Potassium transport</keyword>
<keyword evidence="4 12" id="KW-0812">Transmembrane</keyword>
<evidence type="ECO:0000313" key="15">
    <source>
        <dbReference type="Proteomes" id="UP000760545"/>
    </source>
</evidence>
<evidence type="ECO:0000256" key="12">
    <source>
        <dbReference type="SAM" id="Phobius"/>
    </source>
</evidence>
<dbReference type="SUPFAM" id="SSF81324">
    <property type="entry name" value="Voltage-gated potassium channels"/>
    <property type="match status" value="1"/>
</dbReference>
<keyword evidence="2" id="KW-0813">Transport</keyword>
<comment type="subcellular location">
    <subcellularLocation>
        <location evidence="1">Membrane</location>
        <topology evidence="1">Multi-pass membrane protein</topology>
    </subcellularLocation>
</comment>
<keyword evidence="6" id="KW-0851">Voltage-gated channel</keyword>
<name>A0ABX1DES8_9FLAO</name>
<feature type="transmembrane region" description="Helical" evidence="12">
    <location>
        <begin position="181"/>
        <end position="200"/>
    </location>
</feature>
<proteinExistence type="predicted"/>
<dbReference type="PRINTS" id="PR00169">
    <property type="entry name" value="KCHANNEL"/>
</dbReference>
<keyword evidence="5" id="KW-0631">Potassium channel</keyword>
<evidence type="ECO:0000256" key="1">
    <source>
        <dbReference type="ARBA" id="ARBA00004141"/>
    </source>
</evidence>
<evidence type="ECO:0000313" key="14">
    <source>
        <dbReference type="EMBL" id="NJX14806.1"/>
    </source>
</evidence>
<comment type="caution">
    <text evidence="14">The sequence shown here is derived from an EMBL/GenBank/DDBJ whole genome shotgun (WGS) entry which is preliminary data.</text>
</comment>
<evidence type="ECO:0000256" key="2">
    <source>
        <dbReference type="ARBA" id="ARBA00022448"/>
    </source>
</evidence>
<dbReference type="PANTHER" id="PTHR11537">
    <property type="entry name" value="VOLTAGE-GATED POTASSIUM CHANNEL"/>
    <property type="match status" value="1"/>
</dbReference>
<dbReference type="Gene3D" id="1.20.120.350">
    <property type="entry name" value="Voltage-gated potassium channels. Chain C"/>
    <property type="match status" value="1"/>
</dbReference>
<feature type="transmembrane region" description="Helical" evidence="12">
    <location>
        <begin position="212"/>
        <end position="233"/>
    </location>
</feature>
<evidence type="ECO:0000256" key="10">
    <source>
        <dbReference type="ARBA" id="ARBA00023136"/>
    </source>
</evidence>
<evidence type="ECO:0000256" key="6">
    <source>
        <dbReference type="ARBA" id="ARBA00022882"/>
    </source>
</evidence>
<dbReference type="Proteomes" id="UP000760545">
    <property type="component" value="Unassembled WGS sequence"/>
</dbReference>
<keyword evidence="10 12" id="KW-0472">Membrane</keyword>
<accession>A0ABX1DES8</accession>
<evidence type="ECO:0000256" key="5">
    <source>
        <dbReference type="ARBA" id="ARBA00022826"/>
    </source>
</evidence>
<keyword evidence="8 12" id="KW-1133">Transmembrane helix</keyword>
<keyword evidence="11" id="KW-0407">Ion channel</keyword>
<evidence type="ECO:0000256" key="11">
    <source>
        <dbReference type="ARBA" id="ARBA00023303"/>
    </source>
</evidence>
<dbReference type="Gene3D" id="1.10.287.70">
    <property type="match status" value="1"/>
</dbReference>
<evidence type="ECO:0000256" key="7">
    <source>
        <dbReference type="ARBA" id="ARBA00022958"/>
    </source>
</evidence>
<evidence type="ECO:0000256" key="9">
    <source>
        <dbReference type="ARBA" id="ARBA00023065"/>
    </source>
</evidence>